<protein>
    <submittedName>
        <fullName evidence="3">Alpha/beta hydrolase</fullName>
    </submittedName>
</protein>
<dbReference type="Gene3D" id="3.40.50.1820">
    <property type="entry name" value="alpha/beta hydrolase"/>
    <property type="match status" value="1"/>
</dbReference>
<sequence length="281" mass="29183">MTPPLIPTCQPWTERRIATASGEMPVRVYGRAVPGAPLVLNLHGGAFTEGSCQCGDLVARLLAVAGAVVVSAEYPLACEHPFPFALTAMAGVLAALHAQRGEIARKSSKLFVAGVEAGGNLAAGLAMMARDQQHPPIAGQILISPMLDPTLATASWREAEIGASGCKWADGWQKYLGTADKASHPYAAPLASSRLAGLPPALIVSAEDDPLRDESVAYARALAKAGVPTTIEVLEAPTEWPEGLDGEAAVPPAWEARLTALFAAFFKSATGRRNAAASSVL</sequence>
<dbReference type="Proteomes" id="UP000269692">
    <property type="component" value="Unassembled WGS sequence"/>
</dbReference>
<evidence type="ECO:0000259" key="2">
    <source>
        <dbReference type="Pfam" id="PF07859"/>
    </source>
</evidence>
<accession>A0A3L7AKI0</accession>
<reference evidence="3 4" key="1">
    <citation type="submission" date="2018-10" db="EMBL/GenBank/DDBJ databases">
        <title>Xanthobacter tagetidis genome sequencing and assembly.</title>
        <authorList>
            <person name="Maclea K.S."/>
            <person name="Goen A.E."/>
            <person name="Fatima S.A."/>
        </authorList>
    </citation>
    <scope>NUCLEOTIDE SEQUENCE [LARGE SCALE GENOMIC DNA]</scope>
    <source>
        <strain evidence="3 4">ATCC 700314</strain>
    </source>
</reference>
<evidence type="ECO:0000256" key="1">
    <source>
        <dbReference type="ARBA" id="ARBA00022801"/>
    </source>
</evidence>
<comment type="caution">
    <text evidence="3">The sequence shown here is derived from an EMBL/GenBank/DDBJ whole genome shotgun (WGS) entry which is preliminary data.</text>
</comment>
<gene>
    <name evidence="3" type="ORF">D9R14_06915</name>
</gene>
<organism evidence="3 4">
    <name type="scientific">Xanthobacter tagetidis</name>
    <dbReference type="NCBI Taxonomy" id="60216"/>
    <lineage>
        <taxon>Bacteria</taxon>
        <taxon>Pseudomonadati</taxon>
        <taxon>Pseudomonadota</taxon>
        <taxon>Alphaproteobacteria</taxon>
        <taxon>Hyphomicrobiales</taxon>
        <taxon>Xanthobacteraceae</taxon>
        <taxon>Xanthobacter</taxon>
    </lineage>
</organism>
<dbReference type="InterPro" id="IPR050300">
    <property type="entry name" value="GDXG_lipolytic_enzyme"/>
</dbReference>
<dbReference type="EMBL" id="RCTF01000004">
    <property type="protein sequence ID" value="RLP80078.1"/>
    <property type="molecule type" value="Genomic_DNA"/>
</dbReference>
<dbReference type="InterPro" id="IPR013094">
    <property type="entry name" value="AB_hydrolase_3"/>
</dbReference>
<dbReference type="RefSeq" id="WP_121622582.1">
    <property type="nucleotide sequence ID" value="NZ_JACIIW010000002.1"/>
</dbReference>
<dbReference type="GO" id="GO:0016787">
    <property type="term" value="F:hydrolase activity"/>
    <property type="evidence" value="ECO:0007669"/>
    <property type="project" value="UniProtKB-KW"/>
</dbReference>
<dbReference type="PANTHER" id="PTHR48081">
    <property type="entry name" value="AB HYDROLASE SUPERFAMILY PROTEIN C4A8.06C"/>
    <property type="match status" value="1"/>
</dbReference>
<dbReference type="PANTHER" id="PTHR48081:SF8">
    <property type="entry name" value="ALPHA_BETA HYDROLASE FOLD-3 DOMAIN-CONTAINING PROTEIN-RELATED"/>
    <property type="match status" value="1"/>
</dbReference>
<evidence type="ECO:0000313" key="4">
    <source>
        <dbReference type="Proteomes" id="UP000269692"/>
    </source>
</evidence>
<dbReference type="InterPro" id="IPR029058">
    <property type="entry name" value="AB_hydrolase_fold"/>
</dbReference>
<keyword evidence="1 3" id="KW-0378">Hydrolase</keyword>
<dbReference type="AlphaFoldDB" id="A0A3L7AKI0"/>
<dbReference type="SUPFAM" id="SSF53474">
    <property type="entry name" value="alpha/beta-Hydrolases"/>
    <property type="match status" value="1"/>
</dbReference>
<keyword evidence="4" id="KW-1185">Reference proteome</keyword>
<dbReference type="OrthoDB" id="9806180at2"/>
<evidence type="ECO:0000313" key="3">
    <source>
        <dbReference type="EMBL" id="RLP80078.1"/>
    </source>
</evidence>
<feature type="domain" description="Alpha/beta hydrolase fold-3" evidence="2">
    <location>
        <begin position="39"/>
        <end position="235"/>
    </location>
</feature>
<name>A0A3L7AKI0_9HYPH</name>
<proteinExistence type="predicted"/>
<dbReference type="Pfam" id="PF07859">
    <property type="entry name" value="Abhydrolase_3"/>
    <property type="match status" value="1"/>
</dbReference>